<comment type="caution">
    <text evidence="1">The sequence shown here is derived from an EMBL/GenBank/DDBJ whole genome shotgun (WGS) entry which is preliminary data.</text>
</comment>
<gene>
    <name evidence="1" type="ORF">LshimejAT787_1601110</name>
</gene>
<name>A0A9P3PYX4_LYOSH</name>
<evidence type="ECO:0000313" key="2">
    <source>
        <dbReference type="Proteomes" id="UP001063166"/>
    </source>
</evidence>
<reference evidence="1" key="1">
    <citation type="submission" date="2022-07" db="EMBL/GenBank/DDBJ databases">
        <title>The genome of Lyophyllum shimeji provides insight into the initial evolution of ectomycorrhizal fungal genome.</title>
        <authorList>
            <person name="Kobayashi Y."/>
            <person name="Shibata T."/>
            <person name="Hirakawa H."/>
            <person name="Shigenobu S."/>
            <person name="Nishiyama T."/>
            <person name="Yamada A."/>
            <person name="Hasebe M."/>
            <person name="Kawaguchi M."/>
        </authorList>
    </citation>
    <scope>NUCLEOTIDE SEQUENCE</scope>
    <source>
        <strain evidence="1">AT787</strain>
    </source>
</reference>
<accession>A0A9P3PYX4</accession>
<protein>
    <submittedName>
        <fullName evidence="1">Uncharacterized protein</fullName>
    </submittedName>
</protein>
<sequence>MSVPLSEPEPPPYAPPIRTAHDETYRAVGHRRLCIESVANRPNLLGYLEYHSPTTDGSFAICIAGGAGVFVSEDLYNSIPIDRRPTLDTSDAGMEIDYVLFGTKMTAVGSTFFPFLLTTGDTNERIRVILRAYVVPDLLMGMFIGRGGLTFRITEEWGGGVHPRSEGPAFVFHFAREDRLVFGI</sequence>
<dbReference type="Proteomes" id="UP001063166">
    <property type="component" value="Unassembled WGS sequence"/>
</dbReference>
<evidence type="ECO:0000313" key="1">
    <source>
        <dbReference type="EMBL" id="GLB44181.1"/>
    </source>
</evidence>
<organism evidence="1 2">
    <name type="scientific">Lyophyllum shimeji</name>
    <name type="common">Hon-shimeji</name>
    <name type="synonym">Tricholoma shimeji</name>
    <dbReference type="NCBI Taxonomy" id="47721"/>
    <lineage>
        <taxon>Eukaryota</taxon>
        <taxon>Fungi</taxon>
        <taxon>Dikarya</taxon>
        <taxon>Basidiomycota</taxon>
        <taxon>Agaricomycotina</taxon>
        <taxon>Agaricomycetes</taxon>
        <taxon>Agaricomycetidae</taxon>
        <taxon>Agaricales</taxon>
        <taxon>Tricholomatineae</taxon>
        <taxon>Lyophyllaceae</taxon>
        <taxon>Lyophyllum</taxon>
    </lineage>
</organism>
<proteinExistence type="predicted"/>
<keyword evidence="2" id="KW-1185">Reference proteome</keyword>
<dbReference type="EMBL" id="BRPK01000016">
    <property type="protein sequence ID" value="GLB44181.1"/>
    <property type="molecule type" value="Genomic_DNA"/>
</dbReference>
<dbReference type="OrthoDB" id="5378863at2759"/>
<dbReference type="AlphaFoldDB" id="A0A9P3PYX4"/>